<keyword evidence="2" id="KW-0732">Signal</keyword>
<dbReference type="EMBL" id="JBDJNQ010000001">
    <property type="protein sequence ID" value="MEN5375911.1"/>
    <property type="molecule type" value="Genomic_DNA"/>
</dbReference>
<evidence type="ECO:0000313" key="4">
    <source>
        <dbReference type="Proteomes" id="UP001409291"/>
    </source>
</evidence>
<accession>A0ABV0BMD9</accession>
<proteinExistence type="inferred from homology"/>
<dbReference type="Gene3D" id="2.60.40.550">
    <property type="entry name" value="Ecotin"/>
    <property type="match status" value="1"/>
</dbReference>
<dbReference type="InterPro" id="IPR005658">
    <property type="entry name" value="Prot_inh_ecotin"/>
</dbReference>
<keyword evidence="4" id="KW-1185">Reference proteome</keyword>
<evidence type="ECO:0000256" key="1">
    <source>
        <dbReference type="ARBA" id="ARBA00010558"/>
    </source>
</evidence>
<dbReference type="Pfam" id="PF03974">
    <property type="entry name" value="Ecotin"/>
    <property type="match status" value="1"/>
</dbReference>
<dbReference type="InterPro" id="IPR036198">
    <property type="entry name" value="Ecotin_sf"/>
</dbReference>
<gene>
    <name evidence="3" type="ORF">ABE541_01420</name>
</gene>
<feature type="signal peptide" evidence="2">
    <location>
        <begin position="1"/>
        <end position="23"/>
    </location>
</feature>
<dbReference type="PANTHER" id="PTHR35890:SF3">
    <property type="entry name" value="ECOTIN"/>
    <property type="match status" value="1"/>
</dbReference>
<dbReference type="Proteomes" id="UP001409291">
    <property type="component" value="Unassembled WGS sequence"/>
</dbReference>
<dbReference type="PANTHER" id="PTHR35890">
    <property type="match status" value="1"/>
</dbReference>
<protein>
    <submittedName>
        <fullName evidence="3">Ecotin family protein</fullName>
    </submittedName>
</protein>
<sequence length="168" mass="18927">MKKLMLKTGMIVATLLISISAMAQTLLKQDVNVFPAPEKGMVKYVIEVPHAGIDGDNNKKIEFFAGKYMETDACNSYFLSGDFEKKDLQGWGYNYYVFKTNGNVASTQMLCQGEKKNSFVQAKSVITDYNGRMPIVIYAPEGYEVKFKIYKAEPETYQAAEVPLKKTK</sequence>
<dbReference type="RefSeq" id="WP_132843077.1">
    <property type="nucleotide sequence ID" value="NZ_JBDJLH010000005.1"/>
</dbReference>
<comment type="caution">
    <text evidence="3">The sequence shown here is derived from an EMBL/GenBank/DDBJ whole genome shotgun (WGS) entry which is preliminary data.</text>
</comment>
<dbReference type="SUPFAM" id="SSF49772">
    <property type="entry name" value="Ecotin, trypsin inhibitor"/>
    <property type="match status" value="1"/>
</dbReference>
<name>A0ABV0BMD9_9SPHI</name>
<reference evidence="3 4" key="1">
    <citation type="submission" date="2024-04" db="EMBL/GenBank/DDBJ databases">
        <title>WGS of bacteria from Torrens River.</title>
        <authorList>
            <person name="Wyrsch E.R."/>
            <person name="Drigo B."/>
        </authorList>
    </citation>
    <scope>NUCLEOTIDE SEQUENCE [LARGE SCALE GENOMIC DNA]</scope>
    <source>
        <strain evidence="3 4">TWI391</strain>
    </source>
</reference>
<comment type="similarity">
    <text evidence="1">Belongs to the protease inhibitor I11 (ecotin) family.</text>
</comment>
<feature type="chain" id="PRO_5045453101" evidence="2">
    <location>
        <begin position="24"/>
        <end position="168"/>
    </location>
</feature>
<organism evidence="3 4">
    <name type="scientific">Sphingobacterium kitahiroshimense</name>
    <dbReference type="NCBI Taxonomy" id="470446"/>
    <lineage>
        <taxon>Bacteria</taxon>
        <taxon>Pseudomonadati</taxon>
        <taxon>Bacteroidota</taxon>
        <taxon>Sphingobacteriia</taxon>
        <taxon>Sphingobacteriales</taxon>
        <taxon>Sphingobacteriaceae</taxon>
        <taxon>Sphingobacterium</taxon>
    </lineage>
</organism>
<evidence type="ECO:0000313" key="3">
    <source>
        <dbReference type="EMBL" id="MEN5375911.1"/>
    </source>
</evidence>
<evidence type="ECO:0000256" key="2">
    <source>
        <dbReference type="SAM" id="SignalP"/>
    </source>
</evidence>